<comment type="similarity">
    <text evidence="2">Belongs to the cysteine synthase/cystathionine beta-synthase family.</text>
</comment>
<protein>
    <submittedName>
        <fullName evidence="6">Cystathionine beta-synthase</fullName>
    </submittedName>
</protein>
<dbReference type="InterPro" id="IPR036052">
    <property type="entry name" value="TrpB-like_PALP_sf"/>
</dbReference>
<dbReference type="PROSITE" id="PS00901">
    <property type="entry name" value="CYS_SYNTHASE"/>
    <property type="match status" value="1"/>
</dbReference>
<dbReference type="FunFam" id="3.40.50.1100:FF:000003">
    <property type="entry name" value="Cystathionine beta-synthase"/>
    <property type="match status" value="1"/>
</dbReference>
<dbReference type="InterPro" id="IPR046353">
    <property type="entry name" value="CBS_C"/>
</dbReference>
<dbReference type="PROSITE" id="PS51371">
    <property type="entry name" value="CBS"/>
    <property type="match status" value="1"/>
</dbReference>
<comment type="caution">
    <text evidence="6">The sequence shown here is derived from an EMBL/GenBank/DDBJ whole genome shotgun (WGS) entry which is preliminary data.</text>
</comment>
<dbReference type="GO" id="GO:0016765">
    <property type="term" value="F:transferase activity, transferring alkyl or aryl (other than methyl) groups"/>
    <property type="evidence" value="ECO:0007669"/>
    <property type="project" value="UniProtKB-ARBA"/>
</dbReference>
<proteinExistence type="inferred from homology"/>
<evidence type="ECO:0000256" key="2">
    <source>
        <dbReference type="ARBA" id="ARBA00007103"/>
    </source>
</evidence>
<name>A0A150PM51_SORCE</name>
<dbReference type="Pfam" id="PF00571">
    <property type="entry name" value="CBS"/>
    <property type="match status" value="2"/>
</dbReference>
<dbReference type="CDD" id="cd04608">
    <property type="entry name" value="CBS_pair_CBS"/>
    <property type="match status" value="1"/>
</dbReference>
<reference evidence="6 7" key="1">
    <citation type="submission" date="2014-02" db="EMBL/GenBank/DDBJ databases">
        <title>The small core and large imbalanced accessory genome model reveals a collaborative survival strategy of Sorangium cellulosum strains in nature.</title>
        <authorList>
            <person name="Han K."/>
            <person name="Peng R."/>
            <person name="Blom J."/>
            <person name="Li Y.-Z."/>
        </authorList>
    </citation>
    <scope>NUCLEOTIDE SEQUENCE [LARGE SCALE GENOMIC DNA]</scope>
    <source>
        <strain evidence="6 7">So0157-25</strain>
    </source>
</reference>
<dbReference type="SUPFAM" id="SSF53686">
    <property type="entry name" value="Tryptophan synthase beta subunit-like PLP-dependent enzymes"/>
    <property type="match status" value="1"/>
</dbReference>
<evidence type="ECO:0000256" key="3">
    <source>
        <dbReference type="ARBA" id="ARBA00022898"/>
    </source>
</evidence>
<dbReference type="SUPFAM" id="SSF54631">
    <property type="entry name" value="CBS-domain pair"/>
    <property type="match status" value="1"/>
</dbReference>
<evidence type="ECO:0000313" key="6">
    <source>
        <dbReference type="EMBL" id="KYF56807.1"/>
    </source>
</evidence>
<dbReference type="InterPro" id="IPR046342">
    <property type="entry name" value="CBS_dom_sf"/>
</dbReference>
<keyword evidence="4" id="KW-0129">CBS domain</keyword>
<sequence length="466" mass="50959">MTTPMPTPPPAENIVSLIGHTPMIQVTQLDTGPCELFLKMESQNPGGSIKDRIGLSMIEAAERAGQLGGERRHVVEATAGNTGLALALVAARKGYRLTLVIPDKMSQEKIFHLKALGANVVMTRSDVEKGHPSYYQDLAARIAREEGAFYVNQFENPANALAHETGTGPEIDAQLGGRIDAMVCGVGSGGTMTGLSRYFAKARPRCEMVLADPEGSVLAGYVKTGHLGKAGSWLVEGIGEDFLPSILDLSRVKHAYTIPDRESLETARMLLARTGILAGSSSGTLLAAALRYCREQSSPKRVCTLVCDSGNKYLSKMYNDFWMADQGFTDREPTGDLRDVITRRHADRAVVTVQRQDTLLVAYARMKLYDVSQLPVMEDGKIVGLVDESDLLLAAVDDVSRFRQPVETAMTTRLRTVDVRTPIRELLPMFDAGLVPIVTDGDEFVGLVTRIDLLNYLRRRVKLHEV</sequence>
<gene>
    <name evidence="6" type="ORF">BE08_18955</name>
</gene>
<dbReference type="FunFam" id="3.40.50.1100:FF:000118">
    <property type="entry name" value="Related to CYS4-cystathionine beta-synthase"/>
    <property type="match status" value="1"/>
</dbReference>
<feature type="domain" description="CBS" evidence="5">
    <location>
        <begin position="346"/>
        <end position="401"/>
    </location>
</feature>
<dbReference type="InterPro" id="IPR001216">
    <property type="entry name" value="P-phosphate_BS"/>
</dbReference>
<dbReference type="Proteomes" id="UP000075420">
    <property type="component" value="Unassembled WGS sequence"/>
</dbReference>
<dbReference type="AlphaFoldDB" id="A0A150PM51"/>
<dbReference type="InterPro" id="IPR001926">
    <property type="entry name" value="TrpB-like_PALP"/>
</dbReference>
<dbReference type="Gene3D" id="3.40.50.1100">
    <property type="match status" value="2"/>
</dbReference>
<dbReference type="Gene3D" id="3.10.580.10">
    <property type="entry name" value="CBS-domain"/>
    <property type="match status" value="1"/>
</dbReference>
<organism evidence="6 7">
    <name type="scientific">Sorangium cellulosum</name>
    <name type="common">Polyangium cellulosum</name>
    <dbReference type="NCBI Taxonomy" id="56"/>
    <lineage>
        <taxon>Bacteria</taxon>
        <taxon>Pseudomonadati</taxon>
        <taxon>Myxococcota</taxon>
        <taxon>Polyangia</taxon>
        <taxon>Polyangiales</taxon>
        <taxon>Polyangiaceae</taxon>
        <taxon>Sorangium</taxon>
    </lineage>
</organism>
<dbReference type="SMART" id="SM00116">
    <property type="entry name" value="CBS"/>
    <property type="match status" value="2"/>
</dbReference>
<keyword evidence="3" id="KW-0663">Pyridoxal phosphate</keyword>
<evidence type="ECO:0000313" key="7">
    <source>
        <dbReference type="Proteomes" id="UP000075420"/>
    </source>
</evidence>
<dbReference type="GO" id="GO:0006535">
    <property type="term" value="P:cysteine biosynthetic process from serine"/>
    <property type="evidence" value="ECO:0007669"/>
    <property type="project" value="InterPro"/>
</dbReference>
<evidence type="ECO:0000256" key="1">
    <source>
        <dbReference type="ARBA" id="ARBA00001933"/>
    </source>
</evidence>
<dbReference type="PANTHER" id="PTHR10314">
    <property type="entry name" value="CYSTATHIONINE BETA-SYNTHASE"/>
    <property type="match status" value="1"/>
</dbReference>
<evidence type="ECO:0000259" key="5">
    <source>
        <dbReference type="PROSITE" id="PS51371"/>
    </source>
</evidence>
<dbReference type="CDD" id="cd01561">
    <property type="entry name" value="CBS_like"/>
    <property type="match status" value="1"/>
</dbReference>
<accession>A0A150PM51</accession>
<dbReference type="InterPro" id="IPR000644">
    <property type="entry name" value="CBS_dom"/>
</dbReference>
<dbReference type="InterPro" id="IPR050214">
    <property type="entry name" value="Cys_Synth/Cystath_Beta-Synth"/>
</dbReference>
<evidence type="ECO:0000256" key="4">
    <source>
        <dbReference type="PROSITE-ProRule" id="PRU00703"/>
    </source>
</evidence>
<comment type="cofactor">
    <cofactor evidence="1">
        <name>pyridoxal 5'-phosphate</name>
        <dbReference type="ChEBI" id="CHEBI:597326"/>
    </cofactor>
</comment>
<dbReference type="Pfam" id="PF00291">
    <property type="entry name" value="PALP"/>
    <property type="match status" value="1"/>
</dbReference>
<dbReference type="EMBL" id="JELY01001130">
    <property type="protein sequence ID" value="KYF56807.1"/>
    <property type="molecule type" value="Genomic_DNA"/>
</dbReference>